<gene>
    <name evidence="1" type="ORF">I4J89_43030</name>
</gene>
<reference evidence="1" key="1">
    <citation type="submission" date="2020-11" db="EMBL/GenBank/DDBJ databases">
        <title>Isolation and identification of active actinomycetes.</title>
        <authorList>
            <person name="Sun X."/>
        </authorList>
    </citation>
    <scope>NUCLEOTIDE SEQUENCE</scope>
    <source>
        <strain evidence="1">NEAU-A11</strain>
    </source>
</reference>
<keyword evidence="2" id="KW-1185">Reference proteome</keyword>
<protein>
    <submittedName>
        <fullName evidence="1">Uncharacterized protein</fullName>
    </submittedName>
</protein>
<name>A0A931CJF5_9ACTN</name>
<proteinExistence type="predicted"/>
<sequence length="284" mass="30631">MSHRLWFRLDEVVPLAEHAMHCLGHEPAAGAPDDLGPAGPALIWTSTASLDLLTSTGLPTWYGRNGTPHAAEAQAWRDPHGRYQTAGRDGYTTACLPLTSDSGIPGPVIHLLRSRVSRGKGWLTLDIDPADPHLMDAYRVHVVSDRDDLVLDGAVWRPGLVTCPQVADRTYWGLVADHTTNGGDLIVRFTRGIVEQIADDLQARHAAAKPAGAAPPGPAHPGLGFDGDVLAVYRLDPGHVQPHRTTDHLTPDSDNRYPLGAYVWPWRYATEPTTGGAGHGRHGI</sequence>
<dbReference type="RefSeq" id="WP_196419990.1">
    <property type="nucleotide sequence ID" value="NZ_JADQTO010000035.1"/>
</dbReference>
<organism evidence="1 2">
    <name type="scientific">Actinoplanes aureus</name>
    <dbReference type="NCBI Taxonomy" id="2792083"/>
    <lineage>
        <taxon>Bacteria</taxon>
        <taxon>Bacillati</taxon>
        <taxon>Actinomycetota</taxon>
        <taxon>Actinomycetes</taxon>
        <taxon>Micromonosporales</taxon>
        <taxon>Micromonosporaceae</taxon>
        <taxon>Actinoplanes</taxon>
    </lineage>
</organism>
<dbReference type="Proteomes" id="UP000598146">
    <property type="component" value="Unassembled WGS sequence"/>
</dbReference>
<dbReference type="AlphaFoldDB" id="A0A931CJF5"/>
<evidence type="ECO:0000313" key="2">
    <source>
        <dbReference type="Proteomes" id="UP000598146"/>
    </source>
</evidence>
<accession>A0A931CJF5</accession>
<comment type="caution">
    <text evidence="1">The sequence shown here is derived from an EMBL/GenBank/DDBJ whole genome shotgun (WGS) entry which is preliminary data.</text>
</comment>
<evidence type="ECO:0000313" key="1">
    <source>
        <dbReference type="EMBL" id="MBG0568221.1"/>
    </source>
</evidence>
<dbReference type="EMBL" id="JADQTO010000035">
    <property type="protein sequence ID" value="MBG0568221.1"/>
    <property type="molecule type" value="Genomic_DNA"/>
</dbReference>